<comment type="caution">
    <text evidence="1">The sequence shown here is derived from an EMBL/GenBank/DDBJ whole genome shotgun (WGS) entry which is preliminary data.</text>
</comment>
<dbReference type="AlphaFoldDB" id="A0A7V4DEY4"/>
<proteinExistence type="predicted"/>
<accession>A0A7V4DEY4</accession>
<sequence length="106" mass="11717">MPLGEGQSIRYRFASEAKLEGTWKGNRVFVAGEERGLMEVVPPSIPPEFTQELQDIAPDLGTPQRVESKGRVSVEARIKGDVVEGEHLLEGYPTPQPFTGKKEKNP</sequence>
<reference evidence="1" key="1">
    <citation type="journal article" date="2020" name="mSystems">
        <title>Genome- and Community-Level Interaction Insights into Carbon Utilization and Element Cycling Functions of Hydrothermarchaeota in Hydrothermal Sediment.</title>
        <authorList>
            <person name="Zhou Z."/>
            <person name="Liu Y."/>
            <person name="Xu W."/>
            <person name="Pan J."/>
            <person name="Luo Z.H."/>
            <person name="Li M."/>
        </authorList>
    </citation>
    <scope>NUCLEOTIDE SEQUENCE [LARGE SCALE GENOMIC DNA]</scope>
    <source>
        <strain evidence="1">SpSt-747</strain>
    </source>
</reference>
<evidence type="ECO:0000313" key="1">
    <source>
        <dbReference type="EMBL" id="HGI31065.1"/>
    </source>
</evidence>
<dbReference type="EMBL" id="DTFV01000103">
    <property type="protein sequence ID" value="HGI31065.1"/>
    <property type="molecule type" value="Genomic_DNA"/>
</dbReference>
<organism evidence="1">
    <name type="scientific">Candidatus Caldatribacterium californiense</name>
    <dbReference type="NCBI Taxonomy" id="1454726"/>
    <lineage>
        <taxon>Bacteria</taxon>
        <taxon>Pseudomonadati</taxon>
        <taxon>Atribacterota</taxon>
        <taxon>Atribacteria</taxon>
        <taxon>Atribacterales</taxon>
        <taxon>Candidatus Caldatribacteriaceae</taxon>
        <taxon>Candidatus Caldatribacterium</taxon>
    </lineage>
</organism>
<protein>
    <submittedName>
        <fullName evidence="1">Uncharacterized protein</fullName>
    </submittedName>
</protein>
<name>A0A7V4DEY4_9BACT</name>
<gene>
    <name evidence="1" type="ORF">ENV30_07160</name>
</gene>